<keyword evidence="4" id="KW-0732">Signal</keyword>
<evidence type="ECO:0000256" key="3">
    <source>
        <dbReference type="ARBA" id="ARBA00023263"/>
    </source>
</evidence>
<dbReference type="Proteomes" id="UP001152651">
    <property type="component" value="Unassembled WGS sequence"/>
</dbReference>
<gene>
    <name evidence="6" type="ORF">FBBNIHIM_17655</name>
</gene>
<feature type="domain" description="Fimbrial-type adhesion" evidence="5">
    <location>
        <begin position="218"/>
        <end position="366"/>
    </location>
</feature>
<name>A0ABN8TDI8_9ENTR</name>
<dbReference type="PANTHER" id="PTHR33420">
    <property type="entry name" value="FIMBRIAL SUBUNIT ELFA-RELATED"/>
    <property type="match status" value="1"/>
</dbReference>
<keyword evidence="3" id="KW-0281">Fimbrium</keyword>
<comment type="similarity">
    <text evidence="2">Belongs to the fimbrial protein family.</text>
</comment>
<dbReference type="InterPro" id="IPR008966">
    <property type="entry name" value="Adhesion_dom_sf"/>
</dbReference>
<dbReference type="SUPFAM" id="SSF49401">
    <property type="entry name" value="Bacterial adhesins"/>
    <property type="match status" value="1"/>
</dbReference>
<dbReference type="PANTHER" id="PTHR33420:SF14">
    <property type="entry name" value="TYPE 1 FIMBRIN D-MANNOSE SPECIFIC ADHESIN"/>
    <property type="match status" value="1"/>
</dbReference>
<evidence type="ECO:0000313" key="6">
    <source>
        <dbReference type="EMBL" id="CAH6660935.1"/>
    </source>
</evidence>
<comment type="subcellular location">
    <subcellularLocation>
        <location evidence="1">Fimbrium</location>
    </subcellularLocation>
</comment>
<evidence type="ECO:0000256" key="2">
    <source>
        <dbReference type="ARBA" id="ARBA00006671"/>
    </source>
</evidence>
<organism evidence="6 7">
    <name type="scientific">Pseudocitrobacter vendiensis</name>
    <dbReference type="NCBI Taxonomy" id="2488306"/>
    <lineage>
        <taxon>Bacteria</taxon>
        <taxon>Pseudomonadati</taxon>
        <taxon>Pseudomonadota</taxon>
        <taxon>Gammaproteobacteria</taxon>
        <taxon>Enterobacterales</taxon>
        <taxon>Enterobacteriaceae</taxon>
        <taxon>Pseudocitrobacter</taxon>
    </lineage>
</organism>
<dbReference type="InterPro" id="IPR036937">
    <property type="entry name" value="Adhesion_dom_fimbrial_sf"/>
</dbReference>
<keyword evidence="7" id="KW-1185">Reference proteome</keyword>
<dbReference type="InterPro" id="IPR000259">
    <property type="entry name" value="Adhesion_dom_fimbrial"/>
</dbReference>
<accession>A0ABN8TDI8</accession>
<feature type="signal peptide" evidence="4">
    <location>
        <begin position="1"/>
        <end position="25"/>
    </location>
</feature>
<evidence type="ECO:0000313" key="7">
    <source>
        <dbReference type="Proteomes" id="UP001152651"/>
    </source>
</evidence>
<dbReference type="Gene3D" id="2.60.40.3310">
    <property type="match status" value="1"/>
</dbReference>
<feature type="chain" id="PRO_5046418436" evidence="4">
    <location>
        <begin position="26"/>
        <end position="367"/>
    </location>
</feature>
<evidence type="ECO:0000256" key="1">
    <source>
        <dbReference type="ARBA" id="ARBA00004561"/>
    </source>
</evidence>
<proteinExistence type="inferred from homology"/>
<dbReference type="Gene3D" id="2.60.40.1090">
    <property type="entry name" value="Fimbrial-type adhesion domain"/>
    <property type="match status" value="1"/>
</dbReference>
<reference evidence="6" key="1">
    <citation type="submission" date="2022-05" db="EMBL/GenBank/DDBJ databases">
        <authorList>
            <person name="Blom J."/>
        </authorList>
    </citation>
    <scope>NUCLEOTIDE SEQUENCE</scope>
    <source>
        <strain evidence="6">Type strain: CPO20170097</strain>
    </source>
</reference>
<protein>
    <submittedName>
        <fullName evidence="6">P pilus assembly protein, pilin FimA</fullName>
    </submittedName>
</protein>
<dbReference type="InterPro" id="IPR050263">
    <property type="entry name" value="Bact_Fimbrial_Adh_Pro"/>
</dbReference>
<evidence type="ECO:0000256" key="4">
    <source>
        <dbReference type="SAM" id="SignalP"/>
    </source>
</evidence>
<dbReference type="Pfam" id="PF00419">
    <property type="entry name" value="Fimbrial"/>
    <property type="match status" value="1"/>
</dbReference>
<evidence type="ECO:0000259" key="5">
    <source>
        <dbReference type="Pfam" id="PF00419"/>
    </source>
</evidence>
<sequence>MRHRDGALFFFFLLIAGFYSHASHAETCMASVGQMTLNTHNLTYLPTLPVNTQMANQMADNGNGIHFSCDLQTPLANWKRIVYQQKDTTGSGTVINGHHVFASKLDGVSYSAGFQCNGGPIRYIGDSTAPAGGESVTVCDSDELPDLLSEREPIVKMYITFYKTGEVTMSGGNHTNVESQPHLGELYIEDRTDSATSVKSNPVSIDLAALNVDIGASGSCQVSASSIQVNLGSVNRAEFKGKGLTAGSARSFDIPVYCSAPSDVRVGFFGVLAASDSPDTLALTKSGDAATGVGVKLTYGNNDASAPSAGTSVKINEASNLPILKHVTAANAGNAENVNFSAQYVQTEGSVTAGEANSIVTFALVYN</sequence>
<comment type="caution">
    <text evidence="6">The sequence shown here is derived from an EMBL/GenBank/DDBJ whole genome shotgun (WGS) entry which is preliminary data.</text>
</comment>
<dbReference type="EMBL" id="CALSBS010000017">
    <property type="protein sequence ID" value="CAH6660935.1"/>
    <property type="molecule type" value="Genomic_DNA"/>
</dbReference>